<dbReference type="Proteomes" id="UP000184120">
    <property type="component" value="Unassembled WGS sequence"/>
</dbReference>
<protein>
    <recommendedName>
        <fullName evidence="5">DUF4249 domain-containing protein</fullName>
    </recommendedName>
</protein>
<reference evidence="4" key="4">
    <citation type="journal article" date="2019" name="Int. J. Syst. Evol. Microbiol.">
        <title>The Global Catalogue of Microorganisms (GCM) 10K type strain sequencing project: providing services to taxonomists for standard genome sequencing and annotation.</title>
        <authorList>
            <consortium name="The Broad Institute Genomics Platform"/>
            <consortium name="The Broad Institute Genome Sequencing Center for Infectious Disease"/>
            <person name="Wu L."/>
            <person name="Ma J."/>
        </authorList>
    </citation>
    <scope>NUCLEOTIDE SEQUENCE [LARGE SCALE GENOMIC DNA]</scope>
    <source>
        <strain evidence="4">CGMCC 1.12707</strain>
    </source>
</reference>
<reference evidence="1" key="1">
    <citation type="journal article" date="2014" name="Int. J. Syst. Evol. Microbiol.">
        <title>Complete genome of a new Firmicutes species belonging to the dominant human colonic microbiota ('Ruminococcus bicirculans') reveals two chromosomes and a selective capacity to utilize plant glucans.</title>
        <authorList>
            <consortium name="NISC Comparative Sequencing Program"/>
            <person name="Wegmann U."/>
            <person name="Louis P."/>
            <person name="Goesmann A."/>
            <person name="Henrissat B."/>
            <person name="Duncan S.H."/>
            <person name="Flint H.J."/>
        </authorList>
    </citation>
    <scope>NUCLEOTIDE SEQUENCE</scope>
    <source>
        <strain evidence="1">CGMCC 1.12707</strain>
    </source>
</reference>
<sequence>MKKILAIIPLLLLFISCEKEIELDLKNTTPQIVVEGAITDAEGPYFVKLSKSINFYDPNKFPAVTGASVIITDNLGNSDVLTELEDGLYRTNNIVGFPGNTYNLSITVGEDKYYATSTMPQKVNLDSIRFEHGQDTEGEDYYSIIPIYKNPSTFGNYYRFVTKINNRTDDTYYLKNDTNGIDQINDSPIYNLDYTYINKNDLVEVEMRCIDRITYNYFNTILQVINAGPNGGITPTNPPNNITGSPALGIFSAYTTQTIKQKVE</sequence>
<evidence type="ECO:0008006" key="5">
    <source>
        <dbReference type="Google" id="ProtNLM"/>
    </source>
</evidence>
<dbReference type="InterPro" id="IPR025345">
    <property type="entry name" value="DUF4249"/>
</dbReference>
<dbReference type="Proteomes" id="UP000650994">
    <property type="component" value="Unassembled WGS sequence"/>
</dbReference>
<dbReference type="RefSeq" id="WP_072932084.1">
    <property type="nucleotide sequence ID" value="NZ_BMFL01000001.1"/>
</dbReference>
<keyword evidence="4" id="KW-1185">Reference proteome</keyword>
<evidence type="ECO:0000313" key="1">
    <source>
        <dbReference type="EMBL" id="GGE88410.1"/>
    </source>
</evidence>
<gene>
    <name evidence="1" type="ORF">GCM10010984_02690</name>
    <name evidence="2" type="ORF">SAMN05443634_10713</name>
</gene>
<evidence type="ECO:0000313" key="2">
    <source>
        <dbReference type="EMBL" id="SHL21036.1"/>
    </source>
</evidence>
<organism evidence="2 3">
    <name type="scientific">Chishuiella changwenlii</name>
    <dbReference type="NCBI Taxonomy" id="1434701"/>
    <lineage>
        <taxon>Bacteria</taxon>
        <taxon>Pseudomonadati</taxon>
        <taxon>Bacteroidota</taxon>
        <taxon>Flavobacteriia</taxon>
        <taxon>Flavobacteriales</taxon>
        <taxon>Weeksellaceae</taxon>
        <taxon>Chishuiella</taxon>
    </lineage>
</organism>
<dbReference type="STRING" id="1434701.SAMN05443634_10713"/>
<dbReference type="EMBL" id="FRBH01000007">
    <property type="protein sequence ID" value="SHL21036.1"/>
    <property type="molecule type" value="Genomic_DNA"/>
</dbReference>
<dbReference type="OrthoDB" id="637707at2"/>
<dbReference type="EMBL" id="BMFL01000001">
    <property type="protein sequence ID" value="GGE88410.1"/>
    <property type="molecule type" value="Genomic_DNA"/>
</dbReference>
<dbReference type="AlphaFoldDB" id="A0A1M6YRX8"/>
<accession>A0A1M6YRX8</accession>
<reference evidence="2" key="2">
    <citation type="submission" date="2016-11" db="EMBL/GenBank/DDBJ databases">
        <authorList>
            <person name="Jaros S."/>
            <person name="Januszkiewicz K."/>
            <person name="Wedrychowicz H."/>
        </authorList>
    </citation>
    <scope>NUCLEOTIDE SEQUENCE [LARGE SCALE GENOMIC DNA]</scope>
    <source>
        <strain evidence="2">DSM 27989</strain>
    </source>
</reference>
<name>A0A1M6YRX8_9FLAO</name>
<proteinExistence type="predicted"/>
<evidence type="ECO:0000313" key="3">
    <source>
        <dbReference type="Proteomes" id="UP000184120"/>
    </source>
</evidence>
<dbReference type="Pfam" id="PF14054">
    <property type="entry name" value="DUF4249"/>
    <property type="match status" value="1"/>
</dbReference>
<evidence type="ECO:0000313" key="4">
    <source>
        <dbReference type="Proteomes" id="UP000650994"/>
    </source>
</evidence>
<reference evidence="3" key="3">
    <citation type="submission" date="2016-11" db="EMBL/GenBank/DDBJ databases">
        <authorList>
            <person name="Varghese N."/>
            <person name="Submissions S."/>
        </authorList>
    </citation>
    <scope>NUCLEOTIDE SEQUENCE [LARGE SCALE GENOMIC DNA]</scope>
    <source>
        <strain evidence="3">DSM 27989</strain>
    </source>
</reference>
<reference evidence="1" key="5">
    <citation type="submission" date="2024-05" db="EMBL/GenBank/DDBJ databases">
        <authorList>
            <person name="Sun Q."/>
            <person name="Zhou Y."/>
        </authorList>
    </citation>
    <scope>NUCLEOTIDE SEQUENCE</scope>
    <source>
        <strain evidence="1">CGMCC 1.12707</strain>
    </source>
</reference>
<dbReference type="PROSITE" id="PS51257">
    <property type="entry name" value="PROKAR_LIPOPROTEIN"/>
    <property type="match status" value="1"/>
</dbReference>